<dbReference type="SUPFAM" id="SSF160574">
    <property type="entry name" value="BT0923-like"/>
    <property type="match status" value="1"/>
</dbReference>
<evidence type="ECO:0000313" key="3">
    <source>
        <dbReference type="Proteomes" id="UP000184406"/>
    </source>
</evidence>
<sequence length="169" mass="19178">MKKILFGLLAFGLTTQAFSQIIPTVELSEVTVYATNYKYLNDINTGELASIPVKLLQQKVATYDVKSSEFYQDDYDLYNITFFIPEGKILAAYDGEGKLLRTAEKFKDINLPTAVKKAIADRFPEWVITKDIYLVSFTDATGAKKTYKVKLENGDKMLRVKMDETGKFL</sequence>
<proteinExistence type="predicted"/>
<keyword evidence="3" id="KW-1185">Reference proteome</keyword>
<evidence type="ECO:0000256" key="1">
    <source>
        <dbReference type="SAM" id="SignalP"/>
    </source>
</evidence>
<reference evidence="3" key="1">
    <citation type="submission" date="2016-11" db="EMBL/GenBank/DDBJ databases">
        <authorList>
            <person name="Varghese N."/>
            <person name="Submissions S."/>
        </authorList>
    </citation>
    <scope>NUCLEOTIDE SEQUENCE [LARGE SCALE GENOMIC DNA]</scope>
    <source>
        <strain evidence="3">DSM 17539</strain>
    </source>
</reference>
<keyword evidence="1" id="KW-0732">Signal</keyword>
<protein>
    <submittedName>
        <fullName evidence="2">Uncharacterized protein</fullName>
    </submittedName>
</protein>
<name>A0A1M5AHT2_9FLAO</name>
<dbReference type="EMBL" id="FQUX01000003">
    <property type="protein sequence ID" value="SHF29773.1"/>
    <property type="molecule type" value="Genomic_DNA"/>
</dbReference>
<dbReference type="AlphaFoldDB" id="A0A1M5AHT2"/>
<gene>
    <name evidence="2" type="ORF">SAMN03080594_103251</name>
</gene>
<accession>A0A1M5AHT2</accession>
<dbReference type="Proteomes" id="UP000184406">
    <property type="component" value="Unassembled WGS sequence"/>
</dbReference>
<evidence type="ECO:0000313" key="2">
    <source>
        <dbReference type="EMBL" id="SHF29773.1"/>
    </source>
</evidence>
<feature type="signal peptide" evidence="1">
    <location>
        <begin position="1"/>
        <end position="19"/>
    </location>
</feature>
<dbReference type="RefSeq" id="WP_072861865.1">
    <property type="nucleotide sequence ID" value="NZ_FQUX01000003.1"/>
</dbReference>
<dbReference type="Gene3D" id="3.10.450.360">
    <property type="match status" value="1"/>
</dbReference>
<dbReference type="OrthoDB" id="668160at2"/>
<feature type="chain" id="PRO_5012409219" evidence="1">
    <location>
        <begin position="20"/>
        <end position="169"/>
    </location>
</feature>
<organism evidence="2 3">
    <name type="scientific">Arenibacter palladensis</name>
    <dbReference type="NCBI Taxonomy" id="237373"/>
    <lineage>
        <taxon>Bacteria</taxon>
        <taxon>Pseudomonadati</taxon>
        <taxon>Bacteroidota</taxon>
        <taxon>Flavobacteriia</taxon>
        <taxon>Flavobacteriales</taxon>
        <taxon>Flavobacteriaceae</taxon>
        <taxon>Arenibacter</taxon>
    </lineage>
</organism>